<dbReference type="Proteomes" id="UP000243498">
    <property type="component" value="Unassembled WGS sequence"/>
</dbReference>
<evidence type="ECO:0000313" key="2">
    <source>
        <dbReference type="EMBL" id="OAA47152.1"/>
    </source>
</evidence>
<organism evidence="2 3">
    <name type="scientific">Metarhizium rileyi (strain RCEF 4871)</name>
    <name type="common">Nomuraea rileyi</name>
    <dbReference type="NCBI Taxonomy" id="1649241"/>
    <lineage>
        <taxon>Eukaryota</taxon>
        <taxon>Fungi</taxon>
        <taxon>Dikarya</taxon>
        <taxon>Ascomycota</taxon>
        <taxon>Pezizomycotina</taxon>
        <taxon>Sordariomycetes</taxon>
        <taxon>Hypocreomycetidae</taxon>
        <taxon>Hypocreales</taxon>
        <taxon>Clavicipitaceae</taxon>
        <taxon>Metarhizium</taxon>
    </lineage>
</organism>
<reference evidence="2 3" key="1">
    <citation type="journal article" date="2016" name="Genome Biol. Evol.">
        <title>Divergent and convergent evolution of fungal pathogenicity.</title>
        <authorList>
            <person name="Shang Y."/>
            <person name="Xiao G."/>
            <person name="Zheng P."/>
            <person name="Cen K."/>
            <person name="Zhan S."/>
            <person name="Wang C."/>
        </authorList>
    </citation>
    <scope>NUCLEOTIDE SEQUENCE [LARGE SCALE GENOMIC DNA]</scope>
    <source>
        <strain evidence="2 3">RCEF 4871</strain>
    </source>
</reference>
<protein>
    <submittedName>
        <fullName evidence="2">Uncharacterized protein</fullName>
    </submittedName>
</protein>
<dbReference type="EMBL" id="AZHC01000006">
    <property type="protein sequence ID" value="OAA47152.1"/>
    <property type="molecule type" value="Genomic_DNA"/>
</dbReference>
<sequence length="59" mass="6182">MQVAGTDSGPACLAFSSTLALLATVESQDFCHLANPQIGWSVDLVHQVATLGLRASLRL</sequence>
<feature type="chain" id="PRO_5007887169" evidence="1">
    <location>
        <begin position="28"/>
        <end position="59"/>
    </location>
</feature>
<keyword evidence="3" id="KW-1185">Reference proteome</keyword>
<gene>
    <name evidence="2" type="ORF">NOR_02788</name>
</gene>
<name>A0A167GVF7_METRR</name>
<feature type="signal peptide" evidence="1">
    <location>
        <begin position="1"/>
        <end position="27"/>
    </location>
</feature>
<evidence type="ECO:0000256" key="1">
    <source>
        <dbReference type="SAM" id="SignalP"/>
    </source>
</evidence>
<keyword evidence="1" id="KW-0732">Signal</keyword>
<accession>A0A167GVF7</accession>
<proteinExistence type="predicted"/>
<evidence type="ECO:0000313" key="3">
    <source>
        <dbReference type="Proteomes" id="UP000243498"/>
    </source>
</evidence>
<comment type="caution">
    <text evidence="2">The sequence shown here is derived from an EMBL/GenBank/DDBJ whole genome shotgun (WGS) entry which is preliminary data.</text>
</comment>
<dbReference type="AlphaFoldDB" id="A0A167GVF7"/>